<keyword evidence="2" id="KW-1185">Reference proteome</keyword>
<proteinExistence type="predicted"/>
<gene>
    <name evidence="1" type="ORF">ACED35_10885</name>
</gene>
<dbReference type="EMBL" id="JBGONM010000022">
    <property type="protein sequence ID" value="MEZ8081622.1"/>
    <property type="molecule type" value="Genomic_DNA"/>
</dbReference>
<protein>
    <submittedName>
        <fullName evidence="1">Uncharacterized protein</fullName>
    </submittedName>
</protein>
<evidence type="ECO:0000313" key="1">
    <source>
        <dbReference type="EMBL" id="MEZ8081622.1"/>
    </source>
</evidence>
<evidence type="ECO:0000313" key="2">
    <source>
        <dbReference type="Proteomes" id="UP001569154"/>
    </source>
</evidence>
<dbReference type="Proteomes" id="UP001569154">
    <property type="component" value="Unassembled WGS sequence"/>
</dbReference>
<accession>A0ABV4L1N2</accession>
<dbReference type="RefSeq" id="WP_017012751.1">
    <property type="nucleotide sequence ID" value="NZ_AJYG02000064.1"/>
</dbReference>
<name>A0ABV4L1N2_9GAMM</name>
<sequence>MSSAARHDDERISWAFCPIMADRKKENVSVEQGSGLLVTDV</sequence>
<reference evidence="1 2" key="1">
    <citation type="submission" date="2024-06" db="EMBL/GenBank/DDBJ databases">
        <authorList>
            <person name="Steensen K."/>
            <person name="Seneca J."/>
            <person name="Bartlau N."/>
            <person name="Yu A.X."/>
            <person name="Polz M.F."/>
        </authorList>
    </citation>
    <scope>NUCLEOTIDE SEQUENCE [LARGE SCALE GENOMIC DNA]</scope>
    <source>
        <strain evidence="1 2">1F260</strain>
    </source>
</reference>
<organism evidence="1 2">
    <name type="scientific">Enterovibrio norvegicus</name>
    <dbReference type="NCBI Taxonomy" id="188144"/>
    <lineage>
        <taxon>Bacteria</taxon>
        <taxon>Pseudomonadati</taxon>
        <taxon>Pseudomonadota</taxon>
        <taxon>Gammaproteobacteria</taxon>
        <taxon>Vibrionales</taxon>
        <taxon>Vibrionaceae</taxon>
        <taxon>Enterovibrio</taxon>
    </lineage>
</organism>
<comment type="caution">
    <text evidence="1">The sequence shown here is derived from an EMBL/GenBank/DDBJ whole genome shotgun (WGS) entry which is preliminary data.</text>
</comment>